<dbReference type="EMBL" id="CP018477">
    <property type="protein sequence ID" value="ASV74071.1"/>
    <property type="molecule type" value="Genomic_DNA"/>
</dbReference>
<evidence type="ECO:0000256" key="1">
    <source>
        <dbReference type="SAM" id="Phobius"/>
    </source>
</evidence>
<gene>
    <name evidence="2" type="ORF">THTE_1469</name>
</gene>
<evidence type="ECO:0000313" key="2">
    <source>
        <dbReference type="EMBL" id="ASV74071.1"/>
    </source>
</evidence>
<organism evidence="2 3">
    <name type="scientific">Thermogutta terrifontis</name>
    <dbReference type="NCBI Taxonomy" id="1331910"/>
    <lineage>
        <taxon>Bacteria</taxon>
        <taxon>Pseudomonadati</taxon>
        <taxon>Planctomycetota</taxon>
        <taxon>Planctomycetia</taxon>
        <taxon>Pirellulales</taxon>
        <taxon>Thermoguttaceae</taxon>
        <taxon>Thermogutta</taxon>
    </lineage>
</organism>
<keyword evidence="1" id="KW-0472">Membrane</keyword>
<accession>A0A286RDM8</accession>
<reference evidence="2 3" key="1">
    <citation type="journal article" name="Front. Microbiol.">
        <title>Sugar Metabolism of the First Thermophilic Planctomycete Thermogutta terrifontis: Comparative Genomic and Transcriptomic Approaches.</title>
        <authorList>
            <person name="Elcheninov A.G."/>
            <person name="Menzel P."/>
            <person name="Gudbergsdottir S.R."/>
            <person name="Slesarev A.I."/>
            <person name="Kadnikov V.V."/>
            <person name="Krogh A."/>
            <person name="Bonch-Osmolovskaya E.A."/>
            <person name="Peng X."/>
            <person name="Kublanov I.V."/>
        </authorList>
    </citation>
    <scope>NUCLEOTIDE SEQUENCE [LARGE SCALE GENOMIC DNA]</scope>
    <source>
        <strain evidence="2 3">R1</strain>
    </source>
</reference>
<dbReference type="Proteomes" id="UP000215086">
    <property type="component" value="Chromosome"/>
</dbReference>
<dbReference type="AlphaFoldDB" id="A0A286RDM8"/>
<keyword evidence="1" id="KW-1133">Transmembrane helix</keyword>
<protein>
    <recommendedName>
        <fullName evidence="4">DUF4190 domain-containing protein</fullName>
    </recommendedName>
</protein>
<feature type="transmembrane region" description="Helical" evidence="1">
    <location>
        <begin position="6"/>
        <end position="32"/>
    </location>
</feature>
<sequence>MSVAALVLGLFGLIAWCCPVIGFPVGLLALIFGIIGAGRGGRGMAAAGIVLGVIVLVLSGINAFLGIMFEMAQQIPM</sequence>
<keyword evidence="3" id="KW-1185">Reference proteome</keyword>
<keyword evidence="1" id="KW-0812">Transmembrane</keyword>
<evidence type="ECO:0008006" key="4">
    <source>
        <dbReference type="Google" id="ProtNLM"/>
    </source>
</evidence>
<name>A0A286RDM8_9BACT</name>
<evidence type="ECO:0000313" key="3">
    <source>
        <dbReference type="Proteomes" id="UP000215086"/>
    </source>
</evidence>
<dbReference type="KEGG" id="ttf:THTE_1469"/>
<feature type="transmembrane region" description="Helical" evidence="1">
    <location>
        <begin position="44"/>
        <end position="69"/>
    </location>
</feature>
<proteinExistence type="predicted"/>